<proteinExistence type="predicted"/>
<name>A0AAD3CMV3_9STRA</name>
<protein>
    <submittedName>
        <fullName evidence="1">Uncharacterized protein</fullName>
    </submittedName>
</protein>
<sequence>MGSLFSFLEEVEHVDEKQPITTSNVELDSATECQFLSVAMKVALDEIIQTETISRDVLSIEFASALLKESPKQEFDEQLDNFFLIRNDTMIMKGVPRRPFYKEILKRIMKMEEYYSEKGHVFIKENEVLPRPLLPATELDFTEIDSSSKIFPISPFLKNEREPVKGCKSWLLKCGEVGIRELLGLRSTIGTEMNLFPPAIDELIHAANQPITTKPNAKPPILTLAGRARTKHAHRGSKDQFFGISKGNNIEKNEAGEKIVRDMIQDAIWINIHVFGGVEVPIMEIRNSLGYGARWSANWSNETPYDIVFRGFLEPQMQDGFEKKWRH</sequence>
<keyword evidence="2" id="KW-1185">Reference proteome</keyword>
<dbReference type="AlphaFoldDB" id="A0AAD3CMV3"/>
<evidence type="ECO:0000313" key="2">
    <source>
        <dbReference type="Proteomes" id="UP001054902"/>
    </source>
</evidence>
<evidence type="ECO:0000313" key="1">
    <source>
        <dbReference type="EMBL" id="GFH47625.1"/>
    </source>
</evidence>
<dbReference type="PANTHER" id="PTHR34204:SF2">
    <property type="entry name" value="RNA-BINDING ASCH DOMAIN PROTEIN"/>
    <property type="match status" value="1"/>
</dbReference>
<organism evidence="1 2">
    <name type="scientific">Chaetoceros tenuissimus</name>
    <dbReference type="NCBI Taxonomy" id="426638"/>
    <lineage>
        <taxon>Eukaryota</taxon>
        <taxon>Sar</taxon>
        <taxon>Stramenopiles</taxon>
        <taxon>Ochrophyta</taxon>
        <taxon>Bacillariophyta</taxon>
        <taxon>Coscinodiscophyceae</taxon>
        <taxon>Chaetocerotophycidae</taxon>
        <taxon>Chaetocerotales</taxon>
        <taxon>Chaetocerotaceae</taxon>
        <taxon>Chaetoceros</taxon>
    </lineage>
</organism>
<dbReference type="PANTHER" id="PTHR34204">
    <property type="entry name" value="RNA-BINDING ASCH DOMAIN PROTEIN"/>
    <property type="match status" value="1"/>
</dbReference>
<reference evidence="1 2" key="1">
    <citation type="journal article" date="2021" name="Sci. Rep.">
        <title>The genome of the diatom Chaetoceros tenuissimus carries an ancient integrated fragment of an extant virus.</title>
        <authorList>
            <person name="Hongo Y."/>
            <person name="Kimura K."/>
            <person name="Takaki Y."/>
            <person name="Yoshida Y."/>
            <person name="Baba S."/>
            <person name="Kobayashi G."/>
            <person name="Nagasaki K."/>
            <person name="Hano T."/>
            <person name="Tomaru Y."/>
        </authorList>
    </citation>
    <scope>NUCLEOTIDE SEQUENCE [LARGE SCALE GENOMIC DNA]</scope>
    <source>
        <strain evidence="1 2">NIES-3715</strain>
    </source>
</reference>
<accession>A0AAD3CMV3</accession>
<comment type="caution">
    <text evidence="1">The sequence shown here is derived from an EMBL/GenBank/DDBJ whole genome shotgun (WGS) entry which is preliminary data.</text>
</comment>
<gene>
    <name evidence="1" type="ORF">CTEN210_04100</name>
</gene>
<dbReference type="EMBL" id="BLLK01000023">
    <property type="protein sequence ID" value="GFH47625.1"/>
    <property type="molecule type" value="Genomic_DNA"/>
</dbReference>
<dbReference type="Proteomes" id="UP001054902">
    <property type="component" value="Unassembled WGS sequence"/>
</dbReference>